<protein>
    <submittedName>
        <fullName evidence="1">Uncharacterized protein</fullName>
    </submittedName>
</protein>
<dbReference type="EMBL" id="JAGGLR010000026">
    <property type="protein sequence ID" value="MBP2066714.1"/>
    <property type="molecule type" value="Genomic_DNA"/>
</dbReference>
<sequence length="64" mass="6404">MTVTVSLVLLLALGLGALFKGGHLRTGAAVVAVLFGFYLANTDAAPSVNKTVTSITDAITGIGN</sequence>
<gene>
    <name evidence="2" type="ORF">J2Z30_007770</name>
    <name evidence="1" type="ORF">SIRAN5193</name>
</gene>
<evidence type="ECO:0000313" key="3">
    <source>
        <dbReference type="Proteomes" id="UP000756710"/>
    </source>
</evidence>
<dbReference type="GeneID" id="32469174"/>
<dbReference type="HOGENOM" id="CLU_193873_1_0_11"/>
<dbReference type="AlphaFoldDB" id="A0A060ZZG0"/>
<reference evidence="1" key="1">
    <citation type="submission" date="2014-05" db="EMBL/GenBank/DDBJ databases">
        <authorList>
            <person name="Horn Fabian"/>
        </authorList>
    </citation>
    <scope>NUCLEOTIDE SEQUENCE</scope>
</reference>
<name>A0A060ZZG0_9ACTN</name>
<dbReference type="EMBL" id="LK022848">
    <property type="protein sequence ID" value="CDR08534.1"/>
    <property type="molecule type" value="Genomic_DNA"/>
</dbReference>
<dbReference type="Proteomes" id="UP000756710">
    <property type="component" value="Unassembled WGS sequence"/>
</dbReference>
<reference evidence="2 3" key="2">
    <citation type="submission" date="2021-03" db="EMBL/GenBank/DDBJ databases">
        <title>Genomic Encyclopedia of Type Strains, Phase IV (KMG-IV): sequencing the most valuable type-strain genomes for metagenomic binning, comparative biology and taxonomic classification.</title>
        <authorList>
            <person name="Goeker M."/>
        </authorList>
    </citation>
    <scope>NUCLEOTIDE SEQUENCE [LARGE SCALE GENOMIC DNA]</scope>
    <source>
        <strain evidence="2 3">DSM 41954</strain>
    </source>
</reference>
<accession>A0A060ZZG0</accession>
<evidence type="ECO:0000313" key="1">
    <source>
        <dbReference type="EMBL" id="CDR08534.1"/>
    </source>
</evidence>
<keyword evidence="3" id="KW-1185">Reference proteome</keyword>
<proteinExistence type="predicted"/>
<dbReference type="RefSeq" id="WP_044572827.1">
    <property type="nucleotide sequence ID" value="NZ_BAABDR010000042.1"/>
</dbReference>
<organism evidence="1">
    <name type="scientific">Streptomyces iranensis</name>
    <dbReference type="NCBI Taxonomy" id="576784"/>
    <lineage>
        <taxon>Bacteria</taxon>
        <taxon>Bacillati</taxon>
        <taxon>Actinomycetota</taxon>
        <taxon>Actinomycetes</taxon>
        <taxon>Kitasatosporales</taxon>
        <taxon>Streptomycetaceae</taxon>
        <taxon>Streptomyces</taxon>
        <taxon>Streptomyces violaceusniger group</taxon>
    </lineage>
</organism>
<evidence type="ECO:0000313" key="2">
    <source>
        <dbReference type="EMBL" id="MBP2066714.1"/>
    </source>
</evidence>